<keyword evidence="1" id="KW-1133">Transmembrane helix</keyword>
<keyword evidence="1" id="KW-0472">Membrane</keyword>
<keyword evidence="1" id="KW-0812">Transmembrane</keyword>
<comment type="caution">
    <text evidence="2">The sequence shown here is derived from an EMBL/GenBank/DDBJ whole genome shotgun (WGS) entry which is preliminary data.</text>
</comment>
<evidence type="ECO:0000313" key="2">
    <source>
        <dbReference type="EMBL" id="KMS60026.1"/>
    </source>
</evidence>
<evidence type="ECO:0000256" key="1">
    <source>
        <dbReference type="SAM" id="Phobius"/>
    </source>
</evidence>
<reference evidence="2 3" key="1">
    <citation type="journal article" date="2015" name="G3 (Bethesda)">
        <title>Insights into Ongoing Evolution of the Hexachlorocyclohexane Catabolic Pathway from Comparative Genomics of Ten Sphingomonadaceae Strains.</title>
        <authorList>
            <person name="Pearce S.L."/>
            <person name="Oakeshott J.G."/>
            <person name="Pandey G."/>
        </authorList>
    </citation>
    <scope>NUCLEOTIDE SEQUENCE [LARGE SCALE GENOMIC DNA]</scope>
    <source>
        <strain evidence="2 3">LL02</strain>
    </source>
</reference>
<gene>
    <name evidence="2" type="ORF">V474_09050</name>
</gene>
<sequence length="50" mass="5553">MMAWLMRLHPAPTVIDGLLAYQLSGSPIPALIALAAPILRRRITRTNKDQ</sequence>
<dbReference type="Proteomes" id="UP000052268">
    <property type="component" value="Unassembled WGS sequence"/>
</dbReference>
<name>A0A0J7Y886_9SPHN</name>
<feature type="transmembrane region" description="Helical" evidence="1">
    <location>
        <begin position="20"/>
        <end position="39"/>
    </location>
</feature>
<evidence type="ECO:0000313" key="3">
    <source>
        <dbReference type="Proteomes" id="UP000052268"/>
    </source>
</evidence>
<proteinExistence type="predicted"/>
<organism evidence="2 3">
    <name type="scientific">Novosphingobium barchaimii LL02</name>
    <dbReference type="NCBI Taxonomy" id="1114963"/>
    <lineage>
        <taxon>Bacteria</taxon>
        <taxon>Pseudomonadati</taxon>
        <taxon>Pseudomonadota</taxon>
        <taxon>Alphaproteobacteria</taxon>
        <taxon>Sphingomonadales</taxon>
        <taxon>Sphingomonadaceae</taxon>
        <taxon>Novosphingobium</taxon>
    </lineage>
</organism>
<dbReference type="AlphaFoldDB" id="A0A0J7Y886"/>
<protein>
    <submittedName>
        <fullName evidence="2">Uncharacterized protein</fullName>
    </submittedName>
</protein>
<dbReference type="RefSeq" id="WP_169795001.1">
    <property type="nucleotide sequence ID" value="NZ_KQ130452.1"/>
</dbReference>
<keyword evidence="3" id="KW-1185">Reference proteome</keyword>
<dbReference type="PATRIC" id="fig|1114963.3.peg.711"/>
<accession>A0A0J7Y886</accession>
<dbReference type="EMBL" id="JACU01000002">
    <property type="protein sequence ID" value="KMS60026.1"/>
    <property type="molecule type" value="Genomic_DNA"/>
</dbReference>